<feature type="transmembrane region" description="Helical" evidence="6">
    <location>
        <begin position="160"/>
        <end position="178"/>
    </location>
</feature>
<comment type="subcellular location">
    <subcellularLocation>
        <location evidence="1">Cell membrane</location>
        <topology evidence="1">Multi-pass membrane protein</topology>
    </subcellularLocation>
</comment>
<dbReference type="Gene3D" id="1.20.1740.10">
    <property type="entry name" value="Amino acid/polyamine transporter I"/>
    <property type="match status" value="1"/>
</dbReference>
<dbReference type="Proteomes" id="UP000295601">
    <property type="component" value="Unassembled WGS sequence"/>
</dbReference>
<keyword evidence="3 6" id="KW-0812">Transmembrane</keyword>
<feature type="transmembrane region" description="Helical" evidence="6">
    <location>
        <begin position="237"/>
        <end position="259"/>
    </location>
</feature>
<gene>
    <name evidence="7" type="ORF">EDF62_1141</name>
</gene>
<reference evidence="7 8" key="1">
    <citation type="submission" date="2019-03" db="EMBL/GenBank/DDBJ databases">
        <title>Genomic analyses of the natural microbiome of Caenorhabditis elegans.</title>
        <authorList>
            <person name="Samuel B."/>
        </authorList>
    </citation>
    <scope>NUCLEOTIDE SEQUENCE [LARGE SCALE GENOMIC DNA]</scope>
    <source>
        <strain evidence="7 8">JUb18</strain>
    </source>
</reference>
<feature type="transmembrane region" description="Helical" evidence="6">
    <location>
        <begin position="54"/>
        <end position="72"/>
    </location>
</feature>
<dbReference type="GO" id="GO:0022857">
    <property type="term" value="F:transmembrane transporter activity"/>
    <property type="evidence" value="ECO:0007669"/>
    <property type="project" value="InterPro"/>
</dbReference>
<feature type="transmembrane region" description="Helical" evidence="6">
    <location>
        <begin position="391"/>
        <end position="409"/>
    </location>
</feature>
<dbReference type="AlphaFoldDB" id="A0A4R6S3C0"/>
<keyword evidence="2" id="KW-1003">Cell membrane</keyword>
<dbReference type="RefSeq" id="WP_133616292.1">
    <property type="nucleotide sequence ID" value="NZ_CP080492.1"/>
</dbReference>
<name>A0A4R6S3C0_9MICO</name>
<dbReference type="GO" id="GO:0005886">
    <property type="term" value="C:plasma membrane"/>
    <property type="evidence" value="ECO:0007669"/>
    <property type="project" value="UniProtKB-SubCell"/>
</dbReference>
<proteinExistence type="predicted"/>
<dbReference type="OrthoDB" id="8274074at2"/>
<protein>
    <submittedName>
        <fullName evidence="7">Amino acid/polyamine/organocation transporter (APC superfamily)</fullName>
    </submittedName>
</protein>
<comment type="caution">
    <text evidence="7">The sequence shown here is derived from an EMBL/GenBank/DDBJ whole genome shotgun (WGS) entry which is preliminary data.</text>
</comment>
<evidence type="ECO:0000256" key="5">
    <source>
        <dbReference type="ARBA" id="ARBA00023136"/>
    </source>
</evidence>
<keyword evidence="5 6" id="KW-0472">Membrane</keyword>
<dbReference type="InterPro" id="IPR050367">
    <property type="entry name" value="APC_superfamily"/>
</dbReference>
<dbReference type="InterPro" id="IPR002293">
    <property type="entry name" value="AA/rel_permease1"/>
</dbReference>
<feature type="transmembrane region" description="Helical" evidence="6">
    <location>
        <begin position="283"/>
        <end position="312"/>
    </location>
</feature>
<evidence type="ECO:0000256" key="6">
    <source>
        <dbReference type="SAM" id="Phobius"/>
    </source>
</evidence>
<feature type="transmembrane region" description="Helical" evidence="6">
    <location>
        <begin position="198"/>
        <end position="216"/>
    </location>
</feature>
<keyword evidence="4 6" id="KW-1133">Transmembrane helix</keyword>
<dbReference type="Pfam" id="PF13520">
    <property type="entry name" value="AA_permease_2"/>
    <property type="match status" value="1"/>
</dbReference>
<evidence type="ECO:0000256" key="4">
    <source>
        <dbReference type="ARBA" id="ARBA00022989"/>
    </source>
</evidence>
<feature type="transmembrane region" description="Helical" evidence="6">
    <location>
        <begin position="333"/>
        <end position="353"/>
    </location>
</feature>
<dbReference type="PANTHER" id="PTHR42770:SF8">
    <property type="entry name" value="PUTRESCINE IMPORTER PUUP"/>
    <property type="match status" value="1"/>
</dbReference>
<feature type="transmembrane region" description="Helical" evidence="6">
    <location>
        <begin position="20"/>
        <end position="42"/>
    </location>
</feature>
<feature type="transmembrane region" description="Helical" evidence="6">
    <location>
        <begin position="415"/>
        <end position="433"/>
    </location>
</feature>
<keyword evidence="8" id="KW-1185">Reference proteome</keyword>
<dbReference type="PANTHER" id="PTHR42770">
    <property type="entry name" value="AMINO ACID TRANSPORTER-RELATED"/>
    <property type="match status" value="1"/>
</dbReference>
<evidence type="ECO:0000256" key="3">
    <source>
        <dbReference type="ARBA" id="ARBA00022692"/>
    </source>
</evidence>
<accession>A0A4R6S3C0</accession>
<dbReference type="EMBL" id="SNYA01000003">
    <property type="protein sequence ID" value="TDP93165.1"/>
    <property type="molecule type" value="Genomic_DNA"/>
</dbReference>
<organism evidence="7 8">
    <name type="scientific">Leucobacter luti</name>
    <dbReference type="NCBI Taxonomy" id="340320"/>
    <lineage>
        <taxon>Bacteria</taxon>
        <taxon>Bacillati</taxon>
        <taxon>Actinomycetota</taxon>
        <taxon>Actinomycetes</taxon>
        <taxon>Micrococcales</taxon>
        <taxon>Microbacteriaceae</taxon>
        <taxon>Leucobacter</taxon>
    </lineage>
</organism>
<dbReference type="PIRSF" id="PIRSF006060">
    <property type="entry name" value="AA_transporter"/>
    <property type="match status" value="1"/>
</dbReference>
<feature type="transmembrane region" description="Helical" evidence="6">
    <location>
        <begin position="359"/>
        <end position="379"/>
    </location>
</feature>
<evidence type="ECO:0000256" key="1">
    <source>
        <dbReference type="ARBA" id="ARBA00004651"/>
    </source>
</evidence>
<feature type="transmembrane region" description="Helical" evidence="6">
    <location>
        <begin position="133"/>
        <end position="153"/>
    </location>
</feature>
<evidence type="ECO:0000313" key="8">
    <source>
        <dbReference type="Proteomes" id="UP000295601"/>
    </source>
</evidence>
<evidence type="ECO:0000256" key="2">
    <source>
        <dbReference type="ARBA" id="ARBA00022475"/>
    </source>
</evidence>
<evidence type="ECO:0000313" key="7">
    <source>
        <dbReference type="EMBL" id="TDP93165.1"/>
    </source>
</evidence>
<sequence length="461" mass="49302">MTDPTLASESSRPRTMKRSLGLPALIAYGLTSMGVLSVVSVYGPATALSDGHLPAAYVAAIIIMLFTAHSYGRMAAHVPITGGAYAYATRAFGPATGFLTGWVMMLDYLFLPMVNFLLFGLYFNSLFTMIPSWVGTLICIAIVAFLSVIGVSWIKRMNSVVIVASVLVIIVFLTLAILNAPDLSFEAVMTPLSLGEGGIGPIFAAAAIVAFAFLGFDGVSTLAEETKDPRRKVPKGIVLSTLFAGLGYLAFSVAGSLIVPDWTQLDNLDAAGTELMQQAGGDVLMVVFVIVNVVGIVLCGTAAQMSVSRVLFAMGRDRILPPVLARLHRRFRTPYVAAILVSVIALVALFITLDQAVYMINFGALVAFAVVNLATIKVLFFDMRLRSGWGLVRHLIMPTIGFVSIAWLWTSLAPFTYALGGVWLAIGIAIYVVRRKQSGGPLALQIDGAATETMPTLQYQD</sequence>